<comment type="caution">
    <text evidence="1">The sequence shown here is derived from an EMBL/GenBank/DDBJ whole genome shotgun (WGS) entry which is preliminary data.</text>
</comment>
<dbReference type="AlphaFoldDB" id="A0AAE1A103"/>
<dbReference type="Proteomes" id="UP001283361">
    <property type="component" value="Unassembled WGS sequence"/>
</dbReference>
<evidence type="ECO:0000313" key="2">
    <source>
        <dbReference type="Proteomes" id="UP001283361"/>
    </source>
</evidence>
<accession>A0AAE1A103</accession>
<sequence length="109" mass="12119">MFSNSSIIRQNLFYVKKERKYRIESPPLGGSAQTPLGSIIVRLTTTRLVVTASAMVVRLTTTRLVVTASAMVVRLTTTRLVVTASAMVGRLTTSMFLMSRFSFTERIDN</sequence>
<organism evidence="1 2">
    <name type="scientific">Elysia crispata</name>
    <name type="common">lettuce slug</name>
    <dbReference type="NCBI Taxonomy" id="231223"/>
    <lineage>
        <taxon>Eukaryota</taxon>
        <taxon>Metazoa</taxon>
        <taxon>Spiralia</taxon>
        <taxon>Lophotrochozoa</taxon>
        <taxon>Mollusca</taxon>
        <taxon>Gastropoda</taxon>
        <taxon>Heterobranchia</taxon>
        <taxon>Euthyneura</taxon>
        <taxon>Panpulmonata</taxon>
        <taxon>Sacoglossa</taxon>
        <taxon>Placobranchoidea</taxon>
        <taxon>Plakobranchidae</taxon>
        <taxon>Elysia</taxon>
    </lineage>
</organism>
<dbReference type="EMBL" id="JAWDGP010002856">
    <property type="protein sequence ID" value="KAK3779284.1"/>
    <property type="molecule type" value="Genomic_DNA"/>
</dbReference>
<evidence type="ECO:0000313" key="1">
    <source>
        <dbReference type="EMBL" id="KAK3779284.1"/>
    </source>
</evidence>
<name>A0AAE1A103_9GAST</name>
<keyword evidence="2" id="KW-1185">Reference proteome</keyword>
<proteinExistence type="predicted"/>
<reference evidence="1" key="1">
    <citation type="journal article" date="2023" name="G3 (Bethesda)">
        <title>A reference genome for the long-term kleptoplast-retaining sea slug Elysia crispata morphotype clarki.</title>
        <authorList>
            <person name="Eastman K.E."/>
            <person name="Pendleton A.L."/>
            <person name="Shaikh M.A."/>
            <person name="Suttiyut T."/>
            <person name="Ogas R."/>
            <person name="Tomko P."/>
            <person name="Gavelis G."/>
            <person name="Widhalm J.R."/>
            <person name="Wisecaver J.H."/>
        </authorList>
    </citation>
    <scope>NUCLEOTIDE SEQUENCE</scope>
    <source>
        <strain evidence="1">ECLA1</strain>
    </source>
</reference>
<protein>
    <submittedName>
        <fullName evidence="1">Uncharacterized protein</fullName>
    </submittedName>
</protein>
<gene>
    <name evidence="1" type="ORF">RRG08_057654</name>
</gene>